<keyword evidence="3" id="KW-1185">Reference proteome</keyword>
<comment type="similarity">
    <text evidence="1">Belongs to the VPS26 family.</text>
</comment>
<dbReference type="InterPro" id="IPR028934">
    <property type="entry name" value="Vps26-related"/>
</dbReference>
<organism evidence="2 3">
    <name type="scientific">Kingdonia uniflora</name>
    <dbReference type="NCBI Taxonomy" id="39325"/>
    <lineage>
        <taxon>Eukaryota</taxon>
        <taxon>Viridiplantae</taxon>
        <taxon>Streptophyta</taxon>
        <taxon>Embryophyta</taxon>
        <taxon>Tracheophyta</taxon>
        <taxon>Spermatophyta</taxon>
        <taxon>Magnoliopsida</taxon>
        <taxon>Ranunculales</taxon>
        <taxon>Circaeasteraceae</taxon>
        <taxon>Kingdonia</taxon>
    </lineage>
</organism>
<comment type="caution">
    <text evidence="2">The sequence shown here is derived from an EMBL/GenBank/DDBJ whole genome shotgun (WGS) entry which is preliminary data.</text>
</comment>
<evidence type="ECO:0000313" key="3">
    <source>
        <dbReference type="Proteomes" id="UP000541444"/>
    </source>
</evidence>
<gene>
    <name evidence="2" type="ORF">GIB67_033174</name>
</gene>
<dbReference type="OrthoDB" id="3821113at2759"/>
<evidence type="ECO:0000313" key="2">
    <source>
        <dbReference type="EMBL" id="KAF6161681.1"/>
    </source>
</evidence>
<sequence length="146" mass="16342">MTMNSWLRLESSGDCMPRFVLEGLQWYKHGVELNSFDKSMNYLIGAFKPPCHISVTFVDGKARKQVPLKKENGQTTMVPLFQSQENIVGEISIDPIQGKKVEHTGVKIELLGQIVNGSPTGYSEVHVALSKGPYPSCSLCDWPWEE</sequence>
<dbReference type="Gene3D" id="2.60.40.640">
    <property type="match status" value="1"/>
</dbReference>
<dbReference type="Pfam" id="PF03643">
    <property type="entry name" value="Vps26"/>
    <property type="match status" value="1"/>
</dbReference>
<dbReference type="InterPro" id="IPR014752">
    <property type="entry name" value="Arrestin-like_C"/>
</dbReference>
<dbReference type="GO" id="GO:0006886">
    <property type="term" value="P:intracellular protein transport"/>
    <property type="evidence" value="ECO:0007669"/>
    <property type="project" value="InterPro"/>
</dbReference>
<dbReference type="PANTHER" id="PTHR12233">
    <property type="entry name" value="VACUOLAR PROTEIN SORTING 26 RELATED"/>
    <property type="match status" value="1"/>
</dbReference>
<accession>A0A7J7N392</accession>
<protein>
    <submittedName>
        <fullName evidence="2">Uncharacterized protein</fullName>
    </submittedName>
</protein>
<name>A0A7J7N392_9MAGN</name>
<dbReference type="Proteomes" id="UP000541444">
    <property type="component" value="Unassembled WGS sequence"/>
</dbReference>
<dbReference type="EMBL" id="JACGCM010001113">
    <property type="protein sequence ID" value="KAF6161681.1"/>
    <property type="molecule type" value="Genomic_DNA"/>
</dbReference>
<reference evidence="2 3" key="1">
    <citation type="journal article" date="2020" name="IScience">
        <title>Genome Sequencing of the Endangered Kingdonia uniflora (Circaeasteraceae, Ranunculales) Reveals Potential Mechanisms of Evolutionary Specialization.</title>
        <authorList>
            <person name="Sun Y."/>
            <person name="Deng T."/>
            <person name="Zhang A."/>
            <person name="Moore M.J."/>
            <person name="Landis J.B."/>
            <person name="Lin N."/>
            <person name="Zhang H."/>
            <person name="Zhang X."/>
            <person name="Huang J."/>
            <person name="Zhang X."/>
            <person name="Sun H."/>
            <person name="Wang H."/>
        </authorList>
    </citation>
    <scope>NUCLEOTIDE SEQUENCE [LARGE SCALE GENOMIC DNA]</scope>
    <source>
        <strain evidence="2">TB1705</strain>
        <tissue evidence="2">Leaf</tissue>
    </source>
</reference>
<proteinExistence type="inferred from homology"/>
<dbReference type="AlphaFoldDB" id="A0A7J7N392"/>
<evidence type="ECO:0000256" key="1">
    <source>
        <dbReference type="ARBA" id="ARBA00009100"/>
    </source>
</evidence>